<organism evidence="6 7">
    <name type="scientific">Sulfitobacter sediminilitoris</name>
    <dbReference type="NCBI Taxonomy" id="2698830"/>
    <lineage>
        <taxon>Bacteria</taxon>
        <taxon>Pseudomonadati</taxon>
        <taxon>Pseudomonadota</taxon>
        <taxon>Alphaproteobacteria</taxon>
        <taxon>Rhodobacterales</taxon>
        <taxon>Roseobacteraceae</taxon>
        <taxon>Sulfitobacter</taxon>
    </lineage>
</organism>
<dbReference type="InterPro" id="IPR059112">
    <property type="entry name" value="CysZ/EI24"/>
</dbReference>
<feature type="transmembrane region" description="Helical" evidence="5">
    <location>
        <begin position="132"/>
        <end position="154"/>
    </location>
</feature>
<comment type="caution">
    <text evidence="6">The sequence shown here is derived from an EMBL/GenBank/DDBJ whole genome shotgun (WGS) entry which is preliminary data.</text>
</comment>
<proteinExistence type="predicted"/>
<keyword evidence="4 5" id="KW-0472">Membrane</keyword>
<evidence type="ECO:0000256" key="3">
    <source>
        <dbReference type="ARBA" id="ARBA00022989"/>
    </source>
</evidence>
<gene>
    <name evidence="6" type="ORF">GV827_10390</name>
</gene>
<evidence type="ECO:0008006" key="8">
    <source>
        <dbReference type="Google" id="ProtNLM"/>
    </source>
</evidence>
<feature type="transmembrane region" description="Helical" evidence="5">
    <location>
        <begin position="25"/>
        <end position="47"/>
    </location>
</feature>
<sequence length="248" mass="27735">MALGLIFESFLRAIGQLSDPRFRRVFFIGVFLALALLIGFTAAFAWFTDWLVPEDLWLPVLGEVHWVDDLLSWSAVFLLLFLSVFLMIPVASAITSMFLEDVAHAVEAKHYPQLPRAQPVSFWDGLRDTVNFLGVLLLANLIGLIVYVILFFIFPPAAPLVFWGLNGFLLGREYFMLVAMRRVGRAEAKRLRSSHSGAIWVAGTLMAIPLSVPLLNLVIPIIGAATFTHLYHGLTTPLHERGSPPHQR</sequence>
<dbReference type="AlphaFoldDB" id="A0A6P0C9C7"/>
<evidence type="ECO:0000313" key="6">
    <source>
        <dbReference type="EMBL" id="NEK22809.1"/>
    </source>
</evidence>
<evidence type="ECO:0000313" key="7">
    <source>
        <dbReference type="Proteomes" id="UP000468591"/>
    </source>
</evidence>
<feature type="transmembrane region" description="Helical" evidence="5">
    <location>
        <begin position="199"/>
        <end position="222"/>
    </location>
</feature>
<evidence type="ECO:0000256" key="4">
    <source>
        <dbReference type="ARBA" id="ARBA00023136"/>
    </source>
</evidence>
<evidence type="ECO:0000256" key="1">
    <source>
        <dbReference type="ARBA" id="ARBA00004141"/>
    </source>
</evidence>
<evidence type="ECO:0000256" key="2">
    <source>
        <dbReference type="ARBA" id="ARBA00022692"/>
    </source>
</evidence>
<dbReference type="Pfam" id="PF07264">
    <property type="entry name" value="EI24"/>
    <property type="match status" value="1"/>
</dbReference>
<feature type="transmembrane region" description="Helical" evidence="5">
    <location>
        <begin position="70"/>
        <end position="91"/>
    </location>
</feature>
<dbReference type="EMBL" id="JAABNT010000005">
    <property type="protein sequence ID" value="NEK22809.1"/>
    <property type="molecule type" value="Genomic_DNA"/>
</dbReference>
<keyword evidence="3 5" id="KW-1133">Transmembrane helix</keyword>
<reference evidence="6 7" key="1">
    <citation type="submission" date="2020-01" db="EMBL/GenBank/DDBJ databases">
        <title>Sulfitobacter sediminilitoris sp. nov., isolated from a tidal flat.</title>
        <authorList>
            <person name="Park S."/>
            <person name="Yoon J.-H."/>
        </authorList>
    </citation>
    <scope>NUCLEOTIDE SEQUENCE [LARGE SCALE GENOMIC DNA]</scope>
    <source>
        <strain evidence="6 7">JBTF-M27</strain>
    </source>
</reference>
<keyword evidence="2 5" id="KW-0812">Transmembrane</keyword>
<dbReference type="RefSeq" id="WP_164353732.1">
    <property type="nucleotide sequence ID" value="NZ_JAABNT010000005.1"/>
</dbReference>
<name>A0A6P0C9C7_9RHOB</name>
<evidence type="ECO:0000256" key="5">
    <source>
        <dbReference type="SAM" id="Phobius"/>
    </source>
</evidence>
<keyword evidence="7" id="KW-1185">Reference proteome</keyword>
<feature type="transmembrane region" description="Helical" evidence="5">
    <location>
        <begin position="160"/>
        <end position="179"/>
    </location>
</feature>
<accession>A0A6P0C9C7</accession>
<protein>
    <recommendedName>
        <fullName evidence="8">CysZ-like protein</fullName>
    </recommendedName>
</protein>
<comment type="subcellular location">
    <subcellularLocation>
        <location evidence="1">Membrane</location>
        <topology evidence="1">Multi-pass membrane protein</topology>
    </subcellularLocation>
</comment>
<dbReference type="Proteomes" id="UP000468591">
    <property type="component" value="Unassembled WGS sequence"/>
</dbReference>